<evidence type="ECO:0000256" key="5">
    <source>
        <dbReference type="ARBA" id="ARBA00023002"/>
    </source>
</evidence>
<keyword evidence="8" id="KW-1185">Reference proteome</keyword>
<evidence type="ECO:0000313" key="8">
    <source>
        <dbReference type="Proteomes" id="UP001306508"/>
    </source>
</evidence>
<dbReference type="InterPro" id="IPR036249">
    <property type="entry name" value="Thioredoxin-like_sf"/>
</dbReference>
<keyword evidence="6" id="KW-0496">Mitochondrion</keyword>
<dbReference type="PANTHER" id="PTHR28071:SF1">
    <property type="entry name" value="REDOX PROTEIN FMP46, MITOCHONDRIAL-RELATED"/>
    <property type="match status" value="1"/>
</dbReference>
<comment type="similarity">
    <text evidence="3">Belongs to the FMP46 family.</text>
</comment>
<evidence type="ECO:0000256" key="2">
    <source>
        <dbReference type="ARBA" id="ARBA00004173"/>
    </source>
</evidence>
<gene>
    <name evidence="7" type="ORF">RI543_003446</name>
</gene>
<sequence length="140" mass="16238">MSMFRTLQKQTRIVTLFAHDLEVNKVGSKILEYLKSDTSNKFTVEISTRFPTQDQLKYMNQFDTDGILGQQIKSLDTVMNLPSFDSIYGLSLKDSIKRGIWNPKNSLWVDWERQRLGNSIISVKEYLKNLEAAKDVESRL</sequence>
<accession>A0AAN7W1Z6</accession>
<dbReference type="InterPro" id="IPR012882">
    <property type="entry name" value="Fmp46"/>
</dbReference>
<comment type="caution">
    <text evidence="7">The sequence shown here is derived from an EMBL/GenBank/DDBJ whole genome shotgun (WGS) entry which is preliminary data.</text>
</comment>
<keyword evidence="5" id="KW-0560">Oxidoreductase</keyword>
<evidence type="ECO:0000256" key="4">
    <source>
        <dbReference type="ARBA" id="ARBA00022946"/>
    </source>
</evidence>
<proteinExistence type="inferred from homology"/>
<dbReference type="AlphaFoldDB" id="A0AAN7W1Z6"/>
<protein>
    <submittedName>
        <fullName evidence="7">Uncharacterized protein</fullName>
    </submittedName>
</protein>
<comment type="subcellular location">
    <subcellularLocation>
        <location evidence="2">Mitochondrion</location>
    </subcellularLocation>
</comment>
<evidence type="ECO:0000256" key="1">
    <source>
        <dbReference type="ARBA" id="ARBA00002963"/>
    </source>
</evidence>
<dbReference type="Gene3D" id="3.40.30.10">
    <property type="entry name" value="Glutaredoxin"/>
    <property type="match status" value="1"/>
</dbReference>
<dbReference type="Pfam" id="PF07955">
    <property type="entry name" value="DUF1687"/>
    <property type="match status" value="1"/>
</dbReference>
<evidence type="ECO:0000256" key="6">
    <source>
        <dbReference type="ARBA" id="ARBA00023128"/>
    </source>
</evidence>
<dbReference type="PANTHER" id="PTHR28071">
    <property type="entry name" value="REDOX PROTEIN FMP46, MITOCHONDRIAL-RELATED"/>
    <property type="match status" value="1"/>
</dbReference>
<dbReference type="SUPFAM" id="SSF52833">
    <property type="entry name" value="Thioredoxin-like"/>
    <property type="match status" value="1"/>
</dbReference>
<dbReference type="GO" id="GO:0016491">
    <property type="term" value="F:oxidoreductase activity"/>
    <property type="evidence" value="ECO:0007669"/>
    <property type="project" value="UniProtKB-KW"/>
</dbReference>
<reference evidence="8" key="1">
    <citation type="submission" date="2023-07" db="EMBL/GenBank/DDBJ databases">
        <title>A draft genome of Kazachstania heterogenica Y-27499.</title>
        <authorList>
            <person name="Donic C."/>
            <person name="Kralova J.S."/>
            <person name="Fidel L."/>
            <person name="Ben-Dor S."/>
            <person name="Jung S."/>
        </authorList>
    </citation>
    <scope>NUCLEOTIDE SEQUENCE [LARGE SCALE GENOMIC DNA]</scope>
    <source>
        <strain evidence="8">Y27499</strain>
    </source>
</reference>
<comment type="function">
    <text evidence="1">Putative mitochondrial redox protein which could be involved in the reduction of small toxic molecules.</text>
</comment>
<name>A0AAN7W1Z6_9SACH</name>
<dbReference type="EMBL" id="JAWIZZ010000047">
    <property type="protein sequence ID" value="KAK5779554.1"/>
    <property type="molecule type" value="Genomic_DNA"/>
</dbReference>
<keyword evidence="4" id="KW-0809">Transit peptide</keyword>
<dbReference type="Proteomes" id="UP001306508">
    <property type="component" value="Unassembled WGS sequence"/>
</dbReference>
<dbReference type="GO" id="GO:0005739">
    <property type="term" value="C:mitochondrion"/>
    <property type="evidence" value="ECO:0007669"/>
    <property type="project" value="UniProtKB-SubCell"/>
</dbReference>
<organism evidence="7 8">
    <name type="scientific">Arxiozyma heterogenica</name>
    <dbReference type="NCBI Taxonomy" id="278026"/>
    <lineage>
        <taxon>Eukaryota</taxon>
        <taxon>Fungi</taxon>
        <taxon>Dikarya</taxon>
        <taxon>Ascomycota</taxon>
        <taxon>Saccharomycotina</taxon>
        <taxon>Saccharomycetes</taxon>
        <taxon>Saccharomycetales</taxon>
        <taxon>Saccharomycetaceae</taxon>
        <taxon>Arxiozyma</taxon>
    </lineage>
</organism>
<evidence type="ECO:0000256" key="3">
    <source>
        <dbReference type="ARBA" id="ARBA00009734"/>
    </source>
</evidence>
<evidence type="ECO:0000313" key="7">
    <source>
        <dbReference type="EMBL" id="KAK5779554.1"/>
    </source>
</evidence>